<proteinExistence type="predicted"/>
<dbReference type="Proteomes" id="UP001186974">
    <property type="component" value="Unassembled WGS sequence"/>
</dbReference>
<comment type="caution">
    <text evidence="1">The sequence shown here is derived from an EMBL/GenBank/DDBJ whole genome shotgun (WGS) entry which is preliminary data.</text>
</comment>
<dbReference type="EMBL" id="JAWDJW010000078">
    <property type="protein sequence ID" value="KAK3081733.1"/>
    <property type="molecule type" value="Genomic_DNA"/>
</dbReference>
<name>A0ACC3DY05_9PEZI</name>
<gene>
    <name evidence="1" type="ORF">LTS18_003304</name>
</gene>
<sequence>MNSTEHKPTSYTGSAGAREAGDVVPATYAAETSYVRKLDLYILPFMSLMYFFNSVDRSNLANAETDGLSKDLGFSKNGYSLLVLLFYIPFGLCDLPLNLLTKRFSGRIMLPSLMLGWGSMALIQCAAKNFGGILAVRLILAVFEAGFFAGVVFFLTLFYKRNELGFRIAVFFGSALLASAFSGLISFGVFRINNLNIPGWKWLFIIEGAMTAVVAVTGWLWLPSSPEKAWFLNDAERKAARHRMLRDASRQTNAEFDLRAAFVSWHDWKFALWIVISFTYPVAFSTTSNFLPQIVGRLGYSTVKTNLWTVAPNAVGFIILLCVAKSSDYFRERTYHIVFSLTLSMTGMIILCAIDPLDHKGIAYFATFLMAGGAYIPSCLVHSWHNNNNLEENSRAATTGLLVGLGNLGGIISAGTFRAEFAPQ</sequence>
<evidence type="ECO:0000313" key="2">
    <source>
        <dbReference type="Proteomes" id="UP001186974"/>
    </source>
</evidence>
<evidence type="ECO:0000313" key="1">
    <source>
        <dbReference type="EMBL" id="KAK3081733.1"/>
    </source>
</evidence>
<reference evidence="1" key="1">
    <citation type="submission" date="2024-09" db="EMBL/GenBank/DDBJ databases">
        <title>Black Yeasts Isolated from many extreme environments.</title>
        <authorList>
            <person name="Coleine C."/>
            <person name="Stajich J.E."/>
            <person name="Selbmann L."/>
        </authorList>
    </citation>
    <scope>NUCLEOTIDE SEQUENCE</scope>
    <source>
        <strain evidence="1">CCFEE 5737</strain>
    </source>
</reference>
<accession>A0ACC3DY05</accession>
<organism evidence="1 2">
    <name type="scientific">Coniosporium uncinatum</name>
    <dbReference type="NCBI Taxonomy" id="93489"/>
    <lineage>
        <taxon>Eukaryota</taxon>
        <taxon>Fungi</taxon>
        <taxon>Dikarya</taxon>
        <taxon>Ascomycota</taxon>
        <taxon>Pezizomycotina</taxon>
        <taxon>Dothideomycetes</taxon>
        <taxon>Dothideomycetes incertae sedis</taxon>
        <taxon>Coniosporium</taxon>
    </lineage>
</organism>
<protein>
    <submittedName>
        <fullName evidence="1">Uncharacterized protein</fullName>
    </submittedName>
</protein>
<keyword evidence="2" id="KW-1185">Reference proteome</keyword>